<comment type="caution">
    <text evidence="8">The sequence shown here is derived from an EMBL/GenBank/DDBJ whole genome shotgun (WGS) entry which is preliminary data.</text>
</comment>
<reference evidence="8" key="1">
    <citation type="submission" date="2021-01" db="EMBL/GenBank/DDBJ databases">
        <title>Genomic Encyclopedia of Type Strains, Phase IV (KMG-IV): sequencing the most valuable type-strain genomes for metagenomic binning, comparative biology and taxonomic classification.</title>
        <authorList>
            <person name="Goeker M."/>
        </authorList>
    </citation>
    <scope>NUCLEOTIDE SEQUENCE</scope>
    <source>
        <strain evidence="8">DSM 21943</strain>
    </source>
</reference>
<dbReference type="PANTHER" id="PTHR43758">
    <property type="entry name" value="7,8-DIHYDRO-8-OXOGUANINE TRIPHOSPHATASE"/>
    <property type="match status" value="1"/>
</dbReference>
<organism evidence="8 9">
    <name type="scientific">Shouchella xiaoxiensis</name>
    <dbReference type="NCBI Taxonomy" id="766895"/>
    <lineage>
        <taxon>Bacteria</taxon>
        <taxon>Bacillati</taxon>
        <taxon>Bacillota</taxon>
        <taxon>Bacilli</taxon>
        <taxon>Bacillales</taxon>
        <taxon>Bacillaceae</taxon>
        <taxon>Shouchella</taxon>
    </lineage>
</organism>
<dbReference type="InterPro" id="IPR020476">
    <property type="entry name" value="Nudix_hydrolase"/>
</dbReference>
<dbReference type="CDD" id="cd04665">
    <property type="entry name" value="NUDIX_RppH"/>
    <property type="match status" value="1"/>
</dbReference>
<keyword evidence="3" id="KW-0479">Metal-binding</keyword>
<dbReference type="NCBIfam" id="TIGR02705">
    <property type="entry name" value="nudix_YtkD"/>
    <property type="match status" value="1"/>
</dbReference>
<dbReference type="PROSITE" id="PS51462">
    <property type="entry name" value="NUDIX"/>
    <property type="match status" value="1"/>
</dbReference>
<gene>
    <name evidence="8" type="ORF">JOC54_001635</name>
</gene>
<evidence type="ECO:0000313" key="8">
    <source>
        <dbReference type="EMBL" id="MBM7838379.1"/>
    </source>
</evidence>
<evidence type="ECO:0000259" key="7">
    <source>
        <dbReference type="PROSITE" id="PS51462"/>
    </source>
</evidence>
<name>A0ABS2SS98_9BACI</name>
<evidence type="ECO:0000256" key="4">
    <source>
        <dbReference type="ARBA" id="ARBA00022801"/>
    </source>
</evidence>
<keyword evidence="4 6" id="KW-0378">Hydrolase</keyword>
<dbReference type="RefSeq" id="WP_204465560.1">
    <property type="nucleotide sequence ID" value="NZ_JAFBCV010000004.1"/>
</dbReference>
<dbReference type="InterPro" id="IPR020084">
    <property type="entry name" value="NUDIX_hydrolase_CS"/>
</dbReference>
<dbReference type="EC" id="3.6.1.55" evidence="8"/>
<evidence type="ECO:0000256" key="2">
    <source>
        <dbReference type="ARBA" id="ARBA00005582"/>
    </source>
</evidence>
<dbReference type="PANTHER" id="PTHR43758:SF8">
    <property type="entry name" value="8-OXO-DGTP DIPHOSPHATASE YTKD-RELATED"/>
    <property type="match status" value="1"/>
</dbReference>
<proteinExistence type="inferred from homology"/>
<dbReference type="GO" id="GO:0035539">
    <property type="term" value="F:8-oxo-7,8-dihydrodeoxyguanosine triphosphate pyrophosphatase activity"/>
    <property type="evidence" value="ECO:0007669"/>
    <property type="project" value="UniProtKB-EC"/>
</dbReference>
<dbReference type="PRINTS" id="PR00502">
    <property type="entry name" value="NUDIXFAMILY"/>
</dbReference>
<evidence type="ECO:0000256" key="6">
    <source>
        <dbReference type="RuleBase" id="RU003476"/>
    </source>
</evidence>
<dbReference type="Pfam" id="PF00293">
    <property type="entry name" value="NUDIX"/>
    <property type="match status" value="1"/>
</dbReference>
<evidence type="ECO:0000256" key="5">
    <source>
        <dbReference type="ARBA" id="ARBA00022842"/>
    </source>
</evidence>
<accession>A0ABS2SS98</accession>
<dbReference type="InterPro" id="IPR015797">
    <property type="entry name" value="NUDIX_hydrolase-like_dom_sf"/>
</dbReference>
<dbReference type="InterPro" id="IPR000086">
    <property type="entry name" value="NUDIX_hydrolase_dom"/>
</dbReference>
<comment type="similarity">
    <text evidence="2 6">Belongs to the Nudix hydrolase family.</text>
</comment>
<keyword evidence="9" id="KW-1185">Reference proteome</keyword>
<evidence type="ECO:0000256" key="1">
    <source>
        <dbReference type="ARBA" id="ARBA00001946"/>
    </source>
</evidence>
<evidence type="ECO:0000313" key="9">
    <source>
        <dbReference type="Proteomes" id="UP001179280"/>
    </source>
</evidence>
<dbReference type="Gene3D" id="3.90.79.10">
    <property type="entry name" value="Nucleoside Triphosphate Pyrophosphohydrolase"/>
    <property type="match status" value="1"/>
</dbReference>
<evidence type="ECO:0000256" key="3">
    <source>
        <dbReference type="ARBA" id="ARBA00022723"/>
    </source>
</evidence>
<dbReference type="EMBL" id="JAFBCV010000004">
    <property type="protein sequence ID" value="MBM7838379.1"/>
    <property type="molecule type" value="Genomic_DNA"/>
</dbReference>
<sequence length="159" mass="18336">MKHFLDVNGNDVKLVLGNEQPFTNKPDHVLVLTRHKSQWVLTDHQERGFEFPGGKVERDETVEDAAMREVREETGGIVKKLVYLGQYQVTDSGKTFWKTIYFSILDEVEERSHYYETDGPVYMQELPVGLKADDRFSFIMKDEVVTSAIQFAIEQGLMS</sequence>
<dbReference type="InterPro" id="IPR014078">
    <property type="entry name" value="Nudix_YtkD"/>
</dbReference>
<comment type="cofactor">
    <cofactor evidence="1">
        <name>Mg(2+)</name>
        <dbReference type="ChEBI" id="CHEBI:18420"/>
    </cofactor>
</comment>
<dbReference type="SUPFAM" id="SSF55811">
    <property type="entry name" value="Nudix"/>
    <property type="match status" value="1"/>
</dbReference>
<feature type="domain" description="Nudix hydrolase" evidence="7">
    <location>
        <begin position="7"/>
        <end position="146"/>
    </location>
</feature>
<dbReference type="PROSITE" id="PS00893">
    <property type="entry name" value="NUDIX_BOX"/>
    <property type="match status" value="1"/>
</dbReference>
<keyword evidence="5" id="KW-0460">Magnesium</keyword>
<protein>
    <submittedName>
        <fullName evidence="8">8-oxo-dGTP diphosphatase</fullName>
        <ecNumber evidence="8">3.6.1.55</ecNumber>
    </submittedName>
</protein>
<dbReference type="Proteomes" id="UP001179280">
    <property type="component" value="Unassembled WGS sequence"/>
</dbReference>